<keyword evidence="6" id="KW-0479">Metal-binding</keyword>
<feature type="binding site" evidence="6">
    <location>
        <position position="224"/>
    </location>
    <ligand>
        <name>K(+)</name>
        <dbReference type="ChEBI" id="CHEBI:29103"/>
    </ligand>
</feature>
<gene>
    <name evidence="6" type="primary">mnmE</name>
    <name evidence="6" type="synonym">trmE</name>
</gene>
<comment type="caution">
    <text evidence="6">Lacks conserved residue(s) required for the propagation of feature annotation.</text>
</comment>
<keyword evidence="6" id="KW-0963">Cytoplasm</keyword>
<evidence type="ECO:0000256" key="2">
    <source>
        <dbReference type="ARBA" id="ARBA00022694"/>
    </source>
</evidence>
<organism evidence="11">
    <name type="scientific">uncultured bacterium EIL5A08</name>
    <dbReference type="NCBI Taxonomy" id="1768204"/>
    <lineage>
        <taxon>Bacteria</taxon>
        <taxon>environmental samples</taxon>
    </lineage>
</organism>
<dbReference type="Pfam" id="PF10396">
    <property type="entry name" value="TrmE_N"/>
    <property type="match status" value="1"/>
</dbReference>
<dbReference type="InterPro" id="IPR006073">
    <property type="entry name" value="GTP-bd"/>
</dbReference>
<dbReference type="EC" id="3.6.-.-" evidence="6"/>
<sequence>MKSNAICAIATAKGSSALGVIRISGDNLDSLLSHIFTKKLSDRRAVLTNIKVNNVIYDNCIVILYCAPRSYTGEDVIEIITHGNPVIMHSIIELLCKNGVSNAAPGEFTERAFLNNKMSLEKAEAVSDLISASDIQAVRAAQNSLCGKFYDEVNEVLSCIVSLRAELETIINFPEDDDTPDLIIKKITEQVERITLLLDNILINSKEGRSLNHKRTYAFIGKPNSGKSSIVNCLLREDASIVTSIAGTTRDSIEYELSINNKIVTIVDTAGIRATQDKVEIEGIERSIKAVLKADKIFYVVDVSRGLDKDDHAILKNYNITNYDIVFNKIDLEGLEPRVIRKSPSEIYLSAINNIGVDLIRDRVEEDFIQVEKVEDLYLARSRHVDHLIDAKECINRCPSHISDCKYDILAEDMRNAHIALSSILGQNPTEELLNEIFMSFCIGK</sequence>
<dbReference type="InterPro" id="IPR018948">
    <property type="entry name" value="GTP-bd_TrmE_N"/>
</dbReference>
<name>A0A0U2W8M3_9BACT</name>
<dbReference type="InterPro" id="IPR027417">
    <property type="entry name" value="P-loop_NTPase"/>
</dbReference>
<feature type="binding site" evidence="6">
    <location>
        <position position="117"/>
    </location>
    <ligand>
        <name>(6S)-5-formyl-5,6,7,8-tetrahydrofolate</name>
        <dbReference type="ChEBI" id="CHEBI:57457"/>
    </ligand>
</feature>
<dbReference type="GO" id="GO:0003924">
    <property type="term" value="F:GTPase activity"/>
    <property type="evidence" value="ECO:0007669"/>
    <property type="project" value="UniProtKB-UniRule"/>
</dbReference>
<feature type="domain" description="GTP-binding protein TrmE N-terminal" evidence="9">
    <location>
        <begin position="6"/>
        <end position="117"/>
    </location>
</feature>
<proteinExistence type="inferred from homology"/>
<keyword evidence="5 6" id="KW-0342">GTP-binding</keyword>
<keyword evidence="4 6" id="KW-0630">Potassium</keyword>
<dbReference type="GO" id="GO:0046872">
    <property type="term" value="F:metal ion binding"/>
    <property type="evidence" value="ECO:0007669"/>
    <property type="project" value="UniProtKB-KW"/>
</dbReference>
<feature type="binding site" evidence="6">
    <location>
        <begin position="224"/>
        <end position="229"/>
    </location>
    <ligand>
        <name>GTP</name>
        <dbReference type="ChEBI" id="CHEBI:37565"/>
    </ligand>
</feature>
<reference evidence="11" key="1">
    <citation type="journal article" date="2016" name="ISME J.">
        <title>Functional metagenomic screen reveals new and diverse microbial rhodopsins.</title>
        <authorList>
            <person name="Pushkarev A."/>
            <person name="Beja O."/>
        </authorList>
    </citation>
    <scope>NUCLEOTIDE SEQUENCE</scope>
</reference>
<evidence type="ECO:0000256" key="4">
    <source>
        <dbReference type="ARBA" id="ARBA00022958"/>
    </source>
</evidence>
<dbReference type="AlphaFoldDB" id="A0A0U2W8M3"/>
<dbReference type="NCBIfam" id="TIGR00450">
    <property type="entry name" value="mnmE_trmE_thdF"/>
    <property type="match status" value="1"/>
</dbReference>
<comment type="subcellular location">
    <subcellularLocation>
        <location evidence="6">Cytoplasm</location>
    </subcellularLocation>
</comment>
<dbReference type="PANTHER" id="PTHR42714">
    <property type="entry name" value="TRNA MODIFICATION GTPASE GTPBP3"/>
    <property type="match status" value="1"/>
</dbReference>
<feature type="binding site" evidence="6">
    <location>
        <begin position="243"/>
        <end position="249"/>
    </location>
    <ligand>
        <name>GTP</name>
        <dbReference type="ChEBI" id="CHEBI:37565"/>
    </ligand>
</feature>
<dbReference type="GO" id="GO:0005737">
    <property type="term" value="C:cytoplasm"/>
    <property type="evidence" value="ECO:0007669"/>
    <property type="project" value="UniProtKB-SubCell"/>
</dbReference>
<evidence type="ECO:0000256" key="5">
    <source>
        <dbReference type="ARBA" id="ARBA00023134"/>
    </source>
</evidence>
<evidence type="ECO:0000256" key="3">
    <source>
        <dbReference type="ARBA" id="ARBA00022741"/>
    </source>
</evidence>
<dbReference type="NCBIfam" id="TIGR00231">
    <property type="entry name" value="small_GTP"/>
    <property type="match status" value="1"/>
</dbReference>
<keyword evidence="2 6" id="KW-0819">tRNA processing</keyword>
<dbReference type="Pfam" id="PF12631">
    <property type="entry name" value="MnmE_helical"/>
    <property type="match status" value="1"/>
</dbReference>
<comment type="cofactor">
    <cofactor evidence="6">
        <name>K(+)</name>
        <dbReference type="ChEBI" id="CHEBI:29103"/>
    </cofactor>
    <text evidence="6">Binds 1 potassium ion per subunit.</text>
</comment>
<evidence type="ECO:0000256" key="6">
    <source>
        <dbReference type="HAMAP-Rule" id="MF_00379"/>
    </source>
</evidence>
<evidence type="ECO:0000259" key="10">
    <source>
        <dbReference type="Pfam" id="PF12631"/>
    </source>
</evidence>
<dbReference type="GO" id="GO:0005525">
    <property type="term" value="F:GTP binding"/>
    <property type="evidence" value="ECO:0007669"/>
    <property type="project" value="UniProtKB-UniRule"/>
</dbReference>
<comment type="similarity">
    <text evidence="1 6 7">Belongs to the TRAFAC class TrmE-Era-EngA-EngB-Septin-like GTPase superfamily. TrmE GTPase family.</text>
</comment>
<feature type="binding site" evidence="6">
    <location>
        <begin position="268"/>
        <end position="271"/>
    </location>
    <ligand>
        <name>GTP</name>
        <dbReference type="ChEBI" id="CHEBI:37565"/>
    </ligand>
</feature>
<dbReference type="Gene3D" id="1.20.120.430">
    <property type="entry name" value="tRNA modification GTPase MnmE domain 2"/>
    <property type="match status" value="1"/>
</dbReference>
<keyword evidence="6" id="KW-0378">Hydrolase</keyword>
<dbReference type="InterPro" id="IPR004520">
    <property type="entry name" value="GTPase_MnmE"/>
</dbReference>
<evidence type="ECO:0000259" key="9">
    <source>
        <dbReference type="Pfam" id="PF10396"/>
    </source>
</evidence>
<evidence type="ECO:0000259" key="8">
    <source>
        <dbReference type="Pfam" id="PF01926"/>
    </source>
</evidence>
<dbReference type="HAMAP" id="MF_00379">
    <property type="entry name" value="GTPase_MnmE"/>
    <property type="match status" value="1"/>
</dbReference>
<keyword evidence="6" id="KW-0460">Magnesium</keyword>
<dbReference type="PANTHER" id="PTHR42714:SF2">
    <property type="entry name" value="TRNA MODIFICATION GTPASE GTPBP3, MITOCHONDRIAL"/>
    <property type="match status" value="1"/>
</dbReference>
<dbReference type="Gene3D" id="3.30.1360.120">
    <property type="entry name" value="Probable tRNA modification gtpase trme, domain 1"/>
    <property type="match status" value="1"/>
</dbReference>
<dbReference type="SUPFAM" id="SSF52540">
    <property type="entry name" value="P-loop containing nucleoside triphosphate hydrolases"/>
    <property type="match status" value="1"/>
</dbReference>
<dbReference type="Pfam" id="PF01926">
    <property type="entry name" value="MMR_HSR1"/>
    <property type="match status" value="1"/>
</dbReference>
<dbReference type="CDD" id="cd04164">
    <property type="entry name" value="trmE"/>
    <property type="match status" value="1"/>
</dbReference>
<evidence type="ECO:0000313" key="11">
    <source>
        <dbReference type="EMBL" id="ALS56104.1"/>
    </source>
</evidence>
<feature type="binding site" evidence="6">
    <location>
        <position position="249"/>
    </location>
    <ligand>
        <name>Mg(2+)</name>
        <dbReference type="ChEBI" id="CHEBI:18420"/>
    </ligand>
</feature>
<evidence type="ECO:0000256" key="7">
    <source>
        <dbReference type="RuleBase" id="RU003313"/>
    </source>
</evidence>
<evidence type="ECO:0000256" key="1">
    <source>
        <dbReference type="ARBA" id="ARBA00011043"/>
    </source>
</evidence>
<dbReference type="GO" id="GO:0002098">
    <property type="term" value="P:tRNA wobble uridine modification"/>
    <property type="evidence" value="ECO:0007669"/>
    <property type="project" value="TreeGrafter"/>
</dbReference>
<keyword evidence="3 6" id="KW-0547">Nucleotide-binding</keyword>
<feature type="binding site" evidence="6">
    <location>
        <position position="245"/>
    </location>
    <ligand>
        <name>K(+)</name>
        <dbReference type="ChEBI" id="CHEBI:29103"/>
    </ligand>
</feature>
<dbReference type="InterPro" id="IPR027266">
    <property type="entry name" value="TrmE/GcvT-like"/>
</dbReference>
<dbReference type="InterPro" id="IPR005225">
    <property type="entry name" value="Small_GTP-bd"/>
</dbReference>
<dbReference type="InterPro" id="IPR031168">
    <property type="entry name" value="G_TrmE"/>
</dbReference>
<protein>
    <recommendedName>
        <fullName evidence="6">tRNA modification GTPase MnmE</fullName>
        <ecNumber evidence="6">3.6.-.-</ecNumber>
    </recommendedName>
</protein>
<comment type="function">
    <text evidence="6">Exhibits a very high intrinsic GTPase hydrolysis rate. Involved in the addition of a carboxymethylaminomethyl (cmnm) group at the wobble position (U34) of certain tRNAs, forming tRNA-cmnm(5)s(2)U34.</text>
</comment>
<feature type="binding site" evidence="6">
    <location>
        <position position="248"/>
    </location>
    <ligand>
        <name>K(+)</name>
        <dbReference type="ChEBI" id="CHEBI:29103"/>
    </ligand>
</feature>
<comment type="subunit">
    <text evidence="6">Homodimer. Heterotetramer of two MnmE and two MnmG subunits.</text>
</comment>
<feature type="binding site" evidence="6">
    <location>
        <position position="78"/>
    </location>
    <ligand>
        <name>(6S)-5-formyl-5,6,7,8-tetrahydrofolate</name>
        <dbReference type="ChEBI" id="CHEBI:57457"/>
    </ligand>
</feature>
<feature type="binding site" evidence="6">
    <location>
        <position position="445"/>
    </location>
    <ligand>
        <name>(6S)-5-formyl-5,6,7,8-tetrahydrofolate</name>
        <dbReference type="ChEBI" id="CHEBI:57457"/>
    </ligand>
</feature>
<feature type="binding site" evidence="6">
    <location>
        <position position="22"/>
    </location>
    <ligand>
        <name>(6S)-5-formyl-5,6,7,8-tetrahydrofolate</name>
        <dbReference type="ChEBI" id="CHEBI:57457"/>
    </ligand>
</feature>
<feature type="domain" description="G" evidence="8">
    <location>
        <begin position="217"/>
        <end position="329"/>
    </location>
</feature>
<accession>A0A0U2W8M3</accession>
<dbReference type="EMBL" id="KT201087">
    <property type="protein sequence ID" value="ALS56104.1"/>
    <property type="molecule type" value="Genomic_DNA"/>
</dbReference>
<feature type="binding site" evidence="6">
    <location>
        <position position="228"/>
    </location>
    <ligand>
        <name>Mg(2+)</name>
        <dbReference type="ChEBI" id="CHEBI:18420"/>
    </ligand>
</feature>
<dbReference type="GO" id="GO:0030488">
    <property type="term" value="P:tRNA methylation"/>
    <property type="evidence" value="ECO:0007669"/>
    <property type="project" value="TreeGrafter"/>
</dbReference>
<dbReference type="CDD" id="cd14858">
    <property type="entry name" value="TrmE_N"/>
    <property type="match status" value="1"/>
</dbReference>
<dbReference type="InterPro" id="IPR025867">
    <property type="entry name" value="MnmE_helical"/>
</dbReference>
<dbReference type="InterPro" id="IPR027368">
    <property type="entry name" value="MnmE_dom2"/>
</dbReference>
<dbReference type="Gene3D" id="3.40.50.300">
    <property type="entry name" value="P-loop containing nucleotide triphosphate hydrolases"/>
    <property type="match status" value="1"/>
</dbReference>
<feature type="domain" description="MnmE helical" evidence="10">
    <location>
        <begin position="120"/>
        <end position="442"/>
    </location>
</feature>
<feature type="binding site" evidence="6">
    <location>
        <position position="243"/>
    </location>
    <ligand>
        <name>K(+)</name>
        <dbReference type="ChEBI" id="CHEBI:29103"/>
    </ligand>
</feature>